<organism evidence="1 2">
    <name type="scientific">Celerinatantimonas diazotrophica</name>
    <dbReference type="NCBI Taxonomy" id="412034"/>
    <lineage>
        <taxon>Bacteria</taxon>
        <taxon>Pseudomonadati</taxon>
        <taxon>Pseudomonadota</taxon>
        <taxon>Gammaproteobacteria</taxon>
        <taxon>Celerinatantimonadaceae</taxon>
        <taxon>Celerinatantimonas</taxon>
    </lineage>
</organism>
<comment type="caution">
    <text evidence="1">The sequence shown here is derived from an EMBL/GenBank/DDBJ whole genome shotgun (WGS) entry which is preliminary data.</text>
</comment>
<proteinExistence type="predicted"/>
<dbReference type="AlphaFoldDB" id="A0A4R1JLN0"/>
<evidence type="ECO:0000313" key="2">
    <source>
        <dbReference type="Proteomes" id="UP000295565"/>
    </source>
</evidence>
<keyword evidence="2" id="KW-1185">Reference proteome</keyword>
<dbReference type="Proteomes" id="UP000295565">
    <property type="component" value="Unassembled WGS sequence"/>
</dbReference>
<evidence type="ECO:0000313" key="1">
    <source>
        <dbReference type="EMBL" id="TCK51968.1"/>
    </source>
</evidence>
<protein>
    <submittedName>
        <fullName evidence="1">Uncharacterized protein</fullName>
    </submittedName>
</protein>
<dbReference type="EMBL" id="SMGD01000013">
    <property type="protein sequence ID" value="TCK51968.1"/>
    <property type="molecule type" value="Genomic_DNA"/>
</dbReference>
<name>A0A4R1JLN0_9GAMM</name>
<gene>
    <name evidence="1" type="ORF">EV690_2064</name>
</gene>
<sequence>MILQMMTHDMMTTLSDAGRLILKFPALQQEDQQKTSSTEAVLHFAGGVSYKPNKVRLALSLADQIYLSEAAI</sequence>
<accession>A0A4R1JLN0</accession>
<reference evidence="1 2" key="1">
    <citation type="submission" date="2019-03" db="EMBL/GenBank/DDBJ databases">
        <title>Genomic Encyclopedia of Type Strains, Phase IV (KMG-IV): sequencing the most valuable type-strain genomes for metagenomic binning, comparative biology and taxonomic classification.</title>
        <authorList>
            <person name="Goeker M."/>
        </authorList>
    </citation>
    <scope>NUCLEOTIDE SEQUENCE [LARGE SCALE GENOMIC DNA]</scope>
    <source>
        <strain evidence="1 2">DSM 18577</strain>
    </source>
</reference>